<organism evidence="1 2">
    <name type="scientific">Escherichia coli</name>
    <dbReference type="NCBI Taxonomy" id="562"/>
    <lineage>
        <taxon>Bacteria</taxon>
        <taxon>Pseudomonadati</taxon>
        <taxon>Pseudomonadota</taxon>
        <taxon>Gammaproteobacteria</taxon>
        <taxon>Enterobacterales</taxon>
        <taxon>Enterobacteriaceae</taxon>
        <taxon>Escherichia</taxon>
    </lineage>
</organism>
<evidence type="ECO:0000313" key="2">
    <source>
        <dbReference type="Proteomes" id="UP000254877"/>
    </source>
</evidence>
<evidence type="ECO:0000313" key="1">
    <source>
        <dbReference type="EMBL" id="STF40769.1"/>
    </source>
</evidence>
<dbReference type="AlphaFoldDB" id="A0A376L8Y6"/>
<dbReference type="EMBL" id="UGAB01000002">
    <property type="protein sequence ID" value="STF40769.1"/>
    <property type="molecule type" value="Genomic_DNA"/>
</dbReference>
<gene>
    <name evidence="1" type="ORF">NCTC7928_01334</name>
</gene>
<sequence length="104" mass="11269">MNLIGNKEPLPSQIAAIALCCGVTLTKTACSSYQKKLTEEEMKQYDYQWEFTGHSVNGNTGAQANTTNADIEIPATNKEAATKFSAQVTDGVQGYGLQVNYSKK</sequence>
<dbReference type="Proteomes" id="UP000254877">
    <property type="component" value="Unassembled WGS sequence"/>
</dbReference>
<proteinExistence type="predicted"/>
<name>A0A376L8Y6_ECOLX</name>
<protein>
    <submittedName>
        <fullName evidence="1">Intimin ((Attaching and effacing protein) or invasin protein (SivH-like))</fullName>
    </submittedName>
</protein>
<accession>A0A376L8Y6</accession>
<reference evidence="1 2" key="1">
    <citation type="submission" date="2018-06" db="EMBL/GenBank/DDBJ databases">
        <authorList>
            <consortium name="Pathogen Informatics"/>
            <person name="Doyle S."/>
        </authorList>
    </citation>
    <scope>NUCLEOTIDE SEQUENCE [LARGE SCALE GENOMIC DNA]</scope>
    <source>
        <strain evidence="1 2">NCTC7928</strain>
    </source>
</reference>